<feature type="domain" description="HAMP" evidence="15">
    <location>
        <begin position="212"/>
        <end position="264"/>
    </location>
</feature>
<dbReference type="InterPro" id="IPR024478">
    <property type="entry name" value="HlyB_4HB_MCP"/>
</dbReference>
<evidence type="ECO:0000256" key="12">
    <source>
        <dbReference type="SAM" id="MobiDB-lite"/>
    </source>
</evidence>
<feature type="region of interest" description="Disordered" evidence="12">
    <location>
        <begin position="318"/>
        <end position="337"/>
    </location>
</feature>
<dbReference type="InterPro" id="IPR004090">
    <property type="entry name" value="Chemotax_Me-accpt_rcpt"/>
</dbReference>
<evidence type="ECO:0000256" key="1">
    <source>
        <dbReference type="ARBA" id="ARBA00004236"/>
    </source>
</evidence>
<evidence type="ECO:0000256" key="2">
    <source>
        <dbReference type="ARBA" id="ARBA00022475"/>
    </source>
</evidence>
<protein>
    <submittedName>
        <fullName evidence="16">HAMP domain-containing protein</fullName>
    </submittedName>
</protein>
<dbReference type="Gene3D" id="1.10.287.950">
    <property type="entry name" value="Methyl-accepting chemotaxis protein"/>
    <property type="match status" value="1"/>
</dbReference>
<comment type="subcellular location">
    <subcellularLocation>
        <location evidence="1">Cell membrane</location>
    </subcellularLocation>
</comment>
<name>A0ABS9EYW5_9PSED</name>
<sequence length="541" mass="58705">MSLRNMNIAPRAFLGFACIGALMLFLGIFALNQMGKIRGATENITLRSVPSIRALDDFTQLTLRLRVLSYRLLTNREPDVQQKTLEAFELRNQQIRAAQGVYEKLIDSREERSAYDEYVRLLGQYRQIEERMRSLSRNNQTEELRTLLNTELLNNSEAVNAVLTRLLDINNSMANDSNQKAAEQYDAAFNLVVALLTLATALTVLFAWLLTRSITLPIAQALSAAEKIADGNLTQPIKVDGDDEAGRLLLAMHKMQEKLRDTLQRISGSATQLASAAEELNAVTDESARGLTQQNNEIEQAATAVNEMTSAVEEVARNAVSTSEASKNATASAGDGRDLVQETVSAIERMSGDVQGTATLIGALAEESRDIGKVLDVIRGLADQTNLLALNAAIEAARAGEAGRGFAVVADEVRALAHRTQQSTSEIERMIGSIQVGTEQAVDSMRNSTERAESTLNIAKGAGMSLDTINSAIVEINERNLVIASAAEEQAQVAREVDRNLVNIRDLSVQSATGASQTSAASNELSRLAVDLNGMVGRFRL</sequence>
<feature type="coiled-coil region" evidence="11">
    <location>
        <begin position="118"/>
        <end position="145"/>
    </location>
</feature>
<dbReference type="PROSITE" id="PS50111">
    <property type="entry name" value="CHEMOTAXIS_TRANSDUC_2"/>
    <property type="match status" value="1"/>
</dbReference>
<dbReference type="PANTHER" id="PTHR32089">
    <property type="entry name" value="METHYL-ACCEPTING CHEMOTAXIS PROTEIN MCPB"/>
    <property type="match status" value="1"/>
</dbReference>
<evidence type="ECO:0000256" key="8">
    <source>
        <dbReference type="ARBA" id="ARBA00023224"/>
    </source>
</evidence>
<accession>A0ABS9EYW5</accession>
<evidence type="ECO:0000259" key="14">
    <source>
        <dbReference type="PROSITE" id="PS50111"/>
    </source>
</evidence>
<comment type="similarity">
    <text evidence="9">Belongs to the methyl-accepting chemotaxis (MCP) protein family.</text>
</comment>
<evidence type="ECO:0000256" key="7">
    <source>
        <dbReference type="ARBA" id="ARBA00023136"/>
    </source>
</evidence>
<keyword evidence="7 13" id="KW-0472">Membrane</keyword>
<dbReference type="SMART" id="SM00283">
    <property type="entry name" value="MA"/>
    <property type="match status" value="1"/>
</dbReference>
<evidence type="ECO:0000256" key="11">
    <source>
        <dbReference type="SAM" id="Coils"/>
    </source>
</evidence>
<dbReference type="EMBL" id="WKED01000001">
    <property type="protein sequence ID" value="MCF5105347.1"/>
    <property type="molecule type" value="Genomic_DNA"/>
</dbReference>
<organism evidence="16 17">
    <name type="scientific">Pseudomonas gessardii</name>
    <dbReference type="NCBI Taxonomy" id="78544"/>
    <lineage>
        <taxon>Bacteria</taxon>
        <taxon>Pseudomonadati</taxon>
        <taxon>Pseudomonadota</taxon>
        <taxon>Gammaproteobacteria</taxon>
        <taxon>Pseudomonadales</taxon>
        <taxon>Pseudomonadaceae</taxon>
        <taxon>Pseudomonas</taxon>
    </lineage>
</organism>
<evidence type="ECO:0000256" key="3">
    <source>
        <dbReference type="ARBA" id="ARBA00022481"/>
    </source>
</evidence>
<evidence type="ECO:0000256" key="9">
    <source>
        <dbReference type="ARBA" id="ARBA00029447"/>
    </source>
</evidence>
<gene>
    <name evidence="16" type="ORF">GIW56_00725</name>
</gene>
<proteinExistence type="inferred from homology"/>
<evidence type="ECO:0000256" key="13">
    <source>
        <dbReference type="SAM" id="Phobius"/>
    </source>
</evidence>
<keyword evidence="5 13" id="KW-0812">Transmembrane</keyword>
<dbReference type="InterPro" id="IPR004089">
    <property type="entry name" value="MCPsignal_dom"/>
</dbReference>
<feature type="compositionally biased region" description="Polar residues" evidence="12">
    <location>
        <begin position="319"/>
        <end position="331"/>
    </location>
</feature>
<keyword evidence="4" id="KW-0145">Chemotaxis</keyword>
<dbReference type="SMART" id="SM00304">
    <property type="entry name" value="HAMP"/>
    <property type="match status" value="2"/>
</dbReference>
<evidence type="ECO:0000256" key="10">
    <source>
        <dbReference type="PROSITE-ProRule" id="PRU00284"/>
    </source>
</evidence>
<feature type="transmembrane region" description="Helical" evidence="13">
    <location>
        <begin position="187"/>
        <end position="210"/>
    </location>
</feature>
<dbReference type="PANTHER" id="PTHR32089:SF120">
    <property type="entry name" value="METHYL-ACCEPTING CHEMOTAXIS PROTEIN TLPQ"/>
    <property type="match status" value="1"/>
</dbReference>
<dbReference type="CDD" id="cd06225">
    <property type="entry name" value="HAMP"/>
    <property type="match status" value="1"/>
</dbReference>
<evidence type="ECO:0000256" key="5">
    <source>
        <dbReference type="ARBA" id="ARBA00022692"/>
    </source>
</evidence>
<dbReference type="Pfam" id="PF00672">
    <property type="entry name" value="HAMP"/>
    <property type="match status" value="1"/>
</dbReference>
<reference evidence="16 17" key="1">
    <citation type="submission" date="2019-11" db="EMBL/GenBank/DDBJ databases">
        <title>Epiphytic Pseudomonas syringae from cherry orchards.</title>
        <authorList>
            <person name="Hulin M.T."/>
        </authorList>
    </citation>
    <scope>NUCLEOTIDE SEQUENCE [LARGE SCALE GENOMIC DNA]</scope>
    <source>
        <strain evidence="16 17">PA-6-5B</strain>
    </source>
</reference>
<feature type="transmembrane region" description="Helical" evidence="13">
    <location>
        <begin position="12"/>
        <end position="31"/>
    </location>
</feature>
<dbReference type="SUPFAM" id="SSF58104">
    <property type="entry name" value="Methyl-accepting chemotaxis protein (MCP) signaling domain"/>
    <property type="match status" value="1"/>
</dbReference>
<evidence type="ECO:0000313" key="16">
    <source>
        <dbReference type="EMBL" id="MCF5105347.1"/>
    </source>
</evidence>
<dbReference type="CDD" id="cd11386">
    <property type="entry name" value="MCP_signal"/>
    <property type="match status" value="1"/>
</dbReference>
<evidence type="ECO:0000259" key="15">
    <source>
        <dbReference type="PROSITE" id="PS50885"/>
    </source>
</evidence>
<evidence type="ECO:0000256" key="4">
    <source>
        <dbReference type="ARBA" id="ARBA00022500"/>
    </source>
</evidence>
<keyword evidence="17" id="KW-1185">Reference proteome</keyword>
<dbReference type="PROSITE" id="PS50885">
    <property type="entry name" value="HAMP"/>
    <property type="match status" value="1"/>
</dbReference>
<keyword evidence="11" id="KW-0175">Coiled coil</keyword>
<dbReference type="Proteomes" id="UP000814003">
    <property type="component" value="Unassembled WGS sequence"/>
</dbReference>
<comment type="caution">
    <text evidence="16">The sequence shown here is derived from an EMBL/GenBank/DDBJ whole genome shotgun (WGS) entry which is preliminary data.</text>
</comment>
<feature type="domain" description="Methyl-accepting transducer" evidence="14">
    <location>
        <begin position="269"/>
        <end position="505"/>
    </location>
</feature>
<keyword evidence="8 10" id="KW-0807">Transducer</keyword>
<keyword evidence="6 13" id="KW-1133">Transmembrane helix</keyword>
<evidence type="ECO:0000256" key="6">
    <source>
        <dbReference type="ARBA" id="ARBA00022989"/>
    </source>
</evidence>
<dbReference type="Pfam" id="PF00015">
    <property type="entry name" value="MCPsignal"/>
    <property type="match status" value="1"/>
</dbReference>
<dbReference type="InterPro" id="IPR003660">
    <property type="entry name" value="HAMP_dom"/>
</dbReference>
<dbReference type="Pfam" id="PF12729">
    <property type="entry name" value="4HB_MCP_1"/>
    <property type="match status" value="1"/>
</dbReference>
<dbReference type="PRINTS" id="PR00260">
    <property type="entry name" value="CHEMTRNSDUCR"/>
</dbReference>
<keyword evidence="2" id="KW-1003">Cell membrane</keyword>
<keyword evidence="3" id="KW-0488">Methylation</keyword>
<evidence type="ECO:0000313" key="17">
    <source>
        <dbReference type="Proteomes" id="UP000814003"/>
    </source>
</evidence>